<sequence>MNPAADPAKFVQQGLTFDDVLLLPGYSDLQPGDADTTTRLSRNITLRIPLVSAAMDTVTEARTAVAMARQGGVGVLHRNMPVEEQAEQADRVKRSEAGMVTNPVTCLPDATLADVEELCARFRISGVPVTDVRGVLVGIVTNRDMRFETALSRPVREVMTPMPLITAPVDVSKDEAFQLLASNKIEKLPLIDGEGRLRGLITVKDFTKSEQYPNSTKDADGRLVVAAAVGVGEDAIRRAQALIEAGTDVIIVDTAHGHSKGVVDTIGKIKANSRVDVVGGNIATYAGAKALIDAGADAVKVGVGPGSICTTRVVAGVGVPQITAIYEAARAAREGGVPVIGDGGLQYSGDIAKAIVAGADTVMLGSLLAGVEESPGELIFVHGKQYKSYRGMGSLGAMRNRERGGLSFSKDRYAQADVSAEEKLIPEGVEGQVPYRGPLSNVAHQLVGGLHQSMWYAGARTIPELKERGSLMQITAAGLKESHPHDIQMTVEAPNYQGR</sequence>
<feature type="binding site" evidence="13">
    <location>
        <position position="482"/>
    </location>
    <ligand>
        <name>K(+)</name>
        <dbReference type="ChEBI" id="CHEBI:29103"/>
        <note>ligand shared between two tetrameric partners</note>
    </ligand>
</feature>
<keyword evidence="8 13" id="KW-0630">Potassium</keyword>
<dbReference type="FunFam" id="3.20.20.70:FF:000003">
    <property type="entry name" value="GMP reductase"/>
    <property type="match status" value="1"/>
</dbReference>
<evidence type="ECO:0000256" key="1">
    <source>
        <dbReference type="ARBA" id="ARBA00001958"/>
    </source>
</evidence>
<feature type="binding site" evidence="13 15">
    <location>
        <begin position="342"/>
        <end position="344"/>
    </location>
    <ligand>
        <name>IMP</name>
        <dbReference type="ChEBI" id="CHEBI:58053"/>
    </ligand>
</feature>
<comment type="caution">
    <text evidence="22">The sequence shown here is derived from an EMBL/GenBank/DDBJ whole genome shotgun (WGS) entry which is preliminary data.</text>
</comment>
<feature type="active site" description="Thioimidate intermediate" evidence="13 14">
    <location>
        <position position="309"/>
    </location>
</feature>
<keyword evidence="11 18" id="KW-0129">CBS domain</keyword>
<dbReference type="HAMAP" id="MF_01964">
    <property type="entry name" value="IMPDH"/>
    <property type="match status" value="1"/>
</dbReference>
<dbReference type="CDD" id="cd04601">
    <property type="entry name" value="CBS_pair_IMPDH"/>
    <property type="match status" value="1"/>
</dbReference>
<keyword evidence="5" id="KW-0677">Repeat</keyword>
<evidence type="ECO:0000256" key="16">
    <source>
        <dbReference type="PIRSR" id="PIRSR000130-3"/>
    </source>
</evidence>
<keyword evidence="10 13" id="KW-0520">NAD</keyword>
<dbReference type="Pfam" id="PF00571">
    <property type="entry name" value="CBS"/>
    <property type="match status" value="2"/>
</dbReference>
<evidence type="ECO:0000256" key="19">
    <source>
        <dbReference type="RuleBase" id="RU003927"/>
    </source>
</evidence>
<feature type="binding site" evidence="13 15">
    <location>
        <position position="427"/>
    </location>
    <ligand>
        <name>IMP</name>
        <dbReference type="ChEBI" id="CHEBI:58053"/>
    </ligand>
</feature>
<feature type="binding site" description="in other chain" evidence="13 17">
    <location>
        <position position="309"/>
    </location>
    <ligand>
        <name>K(+)</name>
        <dbReference type="ChEBI" id="CHEBI:29103"/>
        <note>ligand shared between two tetrameric partners</note>
    </ligand>
</feature>
<dbReference type="GO" id="GO:0046872">
    <property type="term" value="F:metal ion binding"/>
    <property type="evidence" value="ECO:0007669"/>
    <property type="project" value="UniProtKB-UniRule"/>
</dbReference>
<dbReference type="PROSITE" id="PS00487">
    <property type="entry name" value="IMP_DH_GMP_RED"/>
    <property type="match status" value="1"/>
</dbReference>
<dbReference type="Proteomes" id="UP000669179">
    <property type="component" value="Unassembled WGS sequence"/>
</dbReference>
<feature type="binding site" evidence="13 15">
    <location>
        <begin position="389"/>
        <end position="393"/>
    </location>
    <ligand>
        <name>IMP</name>
        <dbReference type="ChEBI" id="CHEBI:58053"/>
    </ligand>
</feature>
<dbReference type="EC" id="1.1.1.205" evidence="13 20"/>
<keyword evidence="6 13" id="KW-0332">GMP biosynthesis</keyword>
<evidence type="ECO:0000256" key="7">
    <source>
        <dbReference type="ARBA" id="ARBA00022755"/>
    </source>
</evidence>
<feature type="binding site" description="in other chain" evidence="13 17">
    <location>
        <position position="304"/>
    </location>
    <ligand>
        <name>K(+)</name>
        <dbReference type="ChEBI" id="CHEBI:29103"/>
        <note>ligand shared between two tetrameric partners</note>
    </ligand>
</feature>
<dbReference type="GO" id="GO:0003938">
    <property type="term" value="F:IMP dehydrogenase activity"/>
    <property type="evidence" value="ECO:0007669"/>
    <property type="project" value="UniProtKB-UniRule"/>
</dbReference>
<keyword evidence="7 13" id="KW-0658">Purine biosynthesis</keyword>
<comment type="activity regulation">
    <text evidence="13">Mycophenolic acid (MPA) is a non-competitive inhibitor that prevents formation of the closed enzyme conformation by binding to the same site as the amobile flap. In contrast, mizoribine monophosphate (MZP) is a competitive inhibitor that induces the closed conformation. MPA is a potent inhibitor of mammalian IMPDHs but a poor inhibitor of the bacterial enzymes. MZP is a more potent inhibitor of bacterial IMPDH.</text>
</comment>
<protein>
    <recommendedName>
        <fullName evidence="13 20">Inosine-5'-monophosphate dehydrogenase</fullName>
        <shortName evidence="13">IMP dehydrogenase</shortName>
        <shortName evidence="13">IMPD</shortName>
        <shortName evidence="13">IMPDH</shortName>
        <ecNumber evidence="13 20">1.1.1.205</ecNumber>
    </recommendedName>
</protein>
<dbReference type="InterPro" id="IPR000644">
    <property type="entry name" value="CBS_dom"/>
</dbReference>
<feature type="binding site" evidence="13">
    <location>
        <position position="253"/>
    </location>
    <ligand>
        <name>NAD(+)</name>
        <dbReference type="ChEBI" id="CHEBI:57540"/>
    </ligand>
</feature>
<evidence type="ECO:0000256" key="6">
    <source>
        <dbReference type="ARBA" id="ARBA00022749"/>
    </source>
</evidence>
<comment type="function">
    <text evidence="13">Catalyzes the conversion of inosine 5'-phosphate (IMP) to xanthosine 5'-phosphate (XMP), the first committed and rate-limiting step in the de novo synthesis of guanine nucleotides, and therefore plays an important role in the regulation of cell growth.</text>
</comment>
<feature type="binding site" evidence="16">
    <location>
        <begin position="253"/>
        <end position="255"/>
    </location>
    <ligand>
        <name>NAD(+)</name>
        <dbReference type="ChEBI" id="CHEBI:57540"/>
    </ligand>
</feature>
<keyword evidence="23" id="KW-1185">Reference proteome</keyword>
<evidence type="ECO:0000256" key="9">
    <source>
        <dbReference type="ARBA" id="ARBA00023002"/>
    </source>
</evidence>
<keyword evidence="9 13" id="KW-0560">Oxidoreductase</keyword>
<dbReference type="PANTHER" id="PTHR11911:SF111">
    <property type="entry name" value="INOSINE-5'-MONOPHOSPHATE DEHYDROGENASE"/>
    <property type="match status" value="1"/>
</dbReference>
<dbReference type="CDD" id="cd00381">
    <property type="entry name" value="IMPDH"/>
    <property type="match status" value="1"/>
</dbReference>
<evidence type="ECO:0000256" key="13">
    <source>
        <dbReference type="HAMAP-Rule" id="MF_01964"/>
    </source>
</evidence>
<comment type="similarity">
    <text evidence="2 13 19">Belongs to the IMPDH/GMPR family.</text>
</comment>
<dbReference type="InterPro" id="IPR013785">
    <property type="entry name" value="Aldolase_TIM"/>
</dbReference>
<evidence type="ECO:0000256" key="18">
    <source>
        <dbReference type="PROSITE-ProRule" id="PRU00703"/>
    </source>
</evidence>
<feature type="binding site" evidence="13">
    <location>
        <position position="481"/>
    </location>
    <ligand>
        <name>K(+)</name>
        <dbReference type="ChEBI" id="CHEBI:29103"/>
        <note>ligand shared between two tetrameric partners</note>
    </ligand>
</feature>
<feature type="domain" description="CBS" evidence="21">
    <location>
        <begin position="159"/>
        <end position="216"/>
    </location>
</feature>
<dbReference type="GO" id="GO:0000166">
    <property type="term" value="F:nucleotide binding"/>
    <property type="evidence" value="ECO:0007669"/>
    <property type="project" value="UniProtKB-UniRule"/>
</dbReference>
<evidence type="ECO:0000313" key="22">
    <source>
        <dbReference type="EMBL" id="MBO2452215.1"/>
    </source>
</evidence>
<dbReference type="SMART" id="SM01240">
    <property type="entry name" value="IMPDH"/>
    <property type="match status" value="1"/>
</dbReference>
<dbReference type="InterPro" id="IPR005990">
    <property type="entry name" value="IMP_DH"/>
</dbReference>
<evidence type="ECO:0000256" key="11">
    <source>
        <dbReference type="ARBA" id="ARBA00023122"/>
    </source>
</evidence>
<comment type="cofactor">
    <cofactor evidence="1 13">
        <name>K(+)</name>
        <dbReference type="ChEBI" id="CHEBI:29103"/>
    </cofactor>
</comment>
<dbReference type="SMART" id="SM00116">
    <property type="entry name" value="CBS"/>
    <property type="match status" value="2"/>
</dbReference>
<feature type="active site" description="Proton acceptor" evidence="13 14">
    <location>
        <position position="412"/>
    </location>
</feature>
<proteinExistence type="inferred from homology"/>
<dbReference type="GO" id="GO:0006183">
    <property type="term" value="P:GTP biosynthetic process"/>
    <property type="evidence" value="ECO:0007669"/>
    <property type="project" value="TreeGrafter"/>
</dbReference>
<dbReference type="RefSeq" id="WP_208260095.1">
    <property type="nucleotide sequence ID" value="NZ_JAGEOJ010000015.1"/>
</dbReference>
<feature type="binding site" evidence="13 16">
    <location>
        <begin position="302"/>
        <end position="304"/>
    </location>
    <ligand>
        <name>NAD(+)</name>
        <dbReference type="ChEBI" id="CHEBI:57540"/>
    </ligand>
</feature>
<feature type="binding site" evidence="13 15">
    <location>
        <begin position="365"/>
        <end position="366"/>
    </location>
    <ligand>
        <name>IMP</name>
        <dbReference type="ChEBI" id="CHEBI:58053"/>
    </ligand>
</feature>
<evidence type="ECO:0000256" key="15">
    <source>
        <dbReference type="PIRSR" id="PIRSR000130-2"/>
    </source>
</evidence>
<evidence type="ECO:0000256" key="5">
    <source>
        <dbReference type="ARBA" id="ARBA00022737"/>
    </source>
</evidence>
<name>A0A939TDE4_9ACTN</name>
<dbReference type="NCBIfam" id="TIGR01302">
    <property type="entry name" value="IMP_dehydrog"/>
    <property type="match status" value="1"/>
</dbReference>
<evidence type="ECO:0000256" key="17">
    <source>
        <dbReference type="PIRSR" id="PIRSR000130-4"/>
    </source>
</evidence>
<feature type="binding site" evidence="13 15">
    <location>
        <position position="307"/>
    </location>
    <ligand>
        <name>IMP</name>
        <dbReference type="ChEBI" id="CHEBI:58053"/>
    </ligand>
</feature>
<dbReference type="InterPro" id="IPR046342">
    <property type="entry name" value="CBS_dom_sf"/>
</dbReference>
<accession>A0A939TDE4</accession>
<dbReference type="GO" id="GO:0006177">
    <property type="term" value="P:GMP biosynthetic process"/>
    <property type="evidence" value="ECO:0007669"/>
    <property type="project" value="UniProtKB-UniRule"/>
</dbReference>
<evidence type="ECO:0000313" key="23">
    <source>
        <dbReference type="Proteomes" id="UP000669179"/>
    </source>
</evidence>
<dbReference type="InterPro" id="IPR015875">
    <property type="entry name" value="IMP_DH/GMP_Rdtase_CS"/>
</dbReference>
<evidence type="ECO:0000259" key="21">
    <source>
        <dbReference type="PROSITE" id="PS51371"/>
    </source>
</evidence>
<gene>
    <name evidence="13 22" type="primary">guaB</name>
    <name evidence="22" type="ORF">J4573_34355</name>
</gene>
<evidence type="ECO:0000256" key="20">
    <source>
        <dbReference type="RuleBase" id="RU003928"/>
    </source>
</evidence>
<comment type="catalytic activity">
    <reaction evidence="12 13 20">
        <text>IMP + NAD(+) + H2O = XMP + NADH + H(+)</text>
        <dbReference type="Rhea" id="RHEA:11708"/>
        <dbReference type="ChEBI" id="CHEBI:15377"/>
        <dbReference type="ChEBI" id="CHEBI:15378"/>
        <dbReference type="ChEBI" id="CHEBI:57464"/>
        <dbReference type="ChEBI" id="CHEBI:57540"/>
        <dbReference type="ChEBI" id="CHEBI:57945"/>
        <dbReference type="ChEBI" id="CHEBI:58053"/>
        <dbReference type="EC" id="1.1.1.205"/>
    </reaction>
</comment>
<dbReference type="PIRSF" id="PIRSF000130">
    <property type="entry name" value="IMPDH"/>
    <property type="match status" value="1"/>
</dbReference>
<dbReference type="EMBL" id="JAGEOJ010000015">
    <property type="protein sequence ID" value="MBO2452215.1"/>
    <property type="molecule type" value="Genomic_DNA"/>
</dbReference>
<dbReference type="PROSITE" id="PS51371">
    <property type="entry name" value="CBS"/>
    <property type="match status" value="2"/>
</dbReference>
<evidence type="ECO:0000256" key="12">
    <source>
        <dbReference type="ARBA" id="ARBA00048028"/>
    </source>
</evidence>
<keyword evidence="4 13" id="KW-0479">Metal-binding</keyword>
<evidence type="ECO:0000256" key="3">
    <source>
        <dbReference type="ARBA" id="ARBA00011881"/>
    </source>
</evidence>
<comment type="pathway">
    <text evidence="13 20">Purine metabolism; XMP biosynthesis via de novo pathway; XMP from IMP: step 1/1.</text>
</comment>
<feature type="binding site" evidence="13">
    <location>
        <position position="483"/>
    </location>
    <ligand>
        <name>K(+)</name>
        <dbReference type="ChEBI" id="CHEBI:29103"/>
        <note>ligand shared between two tetrameric partners</note>
    </ligand>
</feature>
<evidence type="ECO:0000256" key="2">
    <source>
        <dbReference type="ARBA" id="ARBA00005502"/>
    </source>
</evidence>
<dbReference type="Pfam" id="PF00478">
    <property type="entry name" value="IMPDH"/>
    <property type="match status" value="1"/>
</dbReference>
<evidence type="ECO:0000256" key="4">
    <source>
        <dbReference type="ARBA" id="ARBA00022723"/>
    </source>
</evidence>
<evidence type="ECO:0000256" key="10">
    <source>
        <dbReference type="ARBA" id="ARBA00023027"/>
    </source>
</evidence>
<feature type="binding site" description="in other chain" evidence="13 17">
    <location>
        <position position="306"/>
    </location>
    <ligand>
        <name>K(+)</name>
        <dbReference type="ChEBI" id="CHEBI:29103"/>
        <note>ligand shared between two tetrameric partners</note>
    </ligand>
</feature>
<evidence type="ECO:0000256" key="14">
    <source>
        <dbReference type="PIRSR" id="PIRSR000130-1"/>
    </source>
</evidence>
<dbReference type="SUPFAM" id="SSF54631">
    <property type="entry name" value="CBS-domain pair"/>
    <property type="match status" value="1"/>
</dbReference>
<dbReference type="AlphaFoldDB" id="A0A939TDE4"/>
<dbReference type="InterPro" id="IPR001093">
    <property type="entry name" value="IMP_DH_GMPRt"/>
</dbReference>
<dbReference type="Gene3D" id="3.20.20.70">
    <property type="entry name" value="Aldolase class I"/>
    <property type="match status" value="1"/>
</dbReference>
<evidence type="ECO:0000256" key="8">
    <source>
        <dbReference type="ARBA" id="ARBA00022958"/>
    </source>
</evidence>
<dbReference type="PANTHER" id="PTHR11911">
    <property type="entry name" value="INOSINE-5-MONOPHOSPHATE DEHYDROGENASE RELATED"/>
    <property type="match status" value="1"/>
</dbReference>
<reference evidence="22" key="1">
    <citation type="submission" date="2021-03" db="EMBL/GenBank/DDBJ databases">
        <authorList>
            <person name="Kanchanasin P."/>
            <person name="Saeng-In P."/>
            <person name="Phongsopitanun W."/>
            <person name="Yuki M."/>
            <person name="Kudo T."/>
            <person name="Ohkuma M."/>
            <person name="Tanasupawat S."/>
        </authorList>
    </citation>
    <scope>NUCLEOTIDE SEQUENCE</scope>
    <source>
        <strain evidence="22">GKU 128</strain>
    </source>
</reference>
<comment type="caution">
    <text evidence="13">Lacks conserved residue(s) required for the propagation of feature annotation.</text>
</comment>
<comment type="subunit">
    <text evidence="3 13">Homotetramer.</text>
</comment>
<dbReference type="SUPFAM" id="SSF51412">
    <property type="entry name" value="Inosine monophosphate dehydrogenase (IMPDH)"/>
    <property type="match status" value="1"/>
</dbReference>
<feature type="domain" description="CBS" evidence="21">
    <location>
        <begin position="99"/>
        <end position="158"/>
    </location>
</feature>
<organism evidence="22 23">
    <name type="scientific">Actinomadura barringtoniae</name>
    <dbReference type="NCBI Taxonomy" id="1427535"/>
    <lineage>
        <taxon>Bacteria</taxon>
        <taxon>Bacillati</taxon>
        <taxon>Actinomycetota</taxon>
        <taxon>Actinomycetes</taxon>
        <taxon>Streptosporangiales</taxon>
        <taxon>Thermomonosporaceae</taxon>
        <taxon>Actinomadura</taxon>
    </lineage>
</organism>